<dbReference type="InterPro" id="IPR010064">
    <property type="entry name" value="HK97-gp10_tail"/>
</dbReference>
<accession>A0ABW5Q7Y9</accession>
<evidence type="ECO:0000313" key="2">
    <source>
        <dbReference type="Proteomes" id="UP001597452"/>
    </source>
</evidence>
<organism evidence="1 2">
    <name type="scientific">Piscibacillus salipiscarius</name>
    <dbReference type="NCBI Taxonomy" id="299480"/>
    <lineage>
        <taxon>Bacteria</taxon>
        <taxon>Bacillati</taxon>
        <taxon>Bacillota</taxon>
        <taxon>Bacilli</taxon>
        <taxon>Bacillales</taxon>
        <taxon>Bacillaceae</taxon>
        <taxon>Piscibacillus</taxon>
    </lineage>
</organism>
<protein>
    <submittedName>
        <fullName evidence="1">HK97-gp10 family putative phage morphogenesis protein</fullName>
    </submittedName>
</protein>
<sequence>MSVNITGLEQLINELEQRLGKQAMQRISDEALKEGAKVFVKELKSQFESFKDTGASIDEITISEPMWDSGVRTIKVHWRGPKDRYRIIHLNEFGTVQNPNPRGKGAIAKALRNAERTYRQTVKEVIERGI</sequence>
<dbReference type="EMBL" id="JBHUMZ010000010">
    <property type="protein sequence ID" value="MFD2637692.1"/>
    <property type="molecule type" value="Genomic_DNA"/>
</dbReference>
<evidence type="ECO:0000313" key="1">
    <source>
        <dbReference type="EMBL" id="MFD2637692.1"/>
    </source>
</evidence>
<dbReference type="RefSeq" id="WP_054753564.1">
    <property type="nucleotide sequence ID" value="NZ_JBHUMZ010000010.1"/>
</dbReference>
<comment type="caution">
    <text evidence="1">The sequence shown here is derived from an EMBL/GenBank/DDBJ whole genome shotgun (WGS) entry which is preliminary data.</text>
</comment>
<gene>
    <name evidence="1" type="ORF">ACFSW4_02245</name>
</gene>
<dbReference type="Proteomes" id="UP001597452">
    <property type="component" value="Unassembled WGS sequence"/>
</dbReference>
<dbReference type="NCBIfam" id="TIGR01725">
    <property type="entry name" value="phge_HK97_gp10"/>
    <property type="match status" value="1"/>
</dbReference>
<proteinExistence type="predicted"/>
<keyword evidence="2" id="KW-1185">Reference proteome</keyword>
<reference evidence="2" key="1">
    <citation type="journal article" date="2019" name="Int. J. Syst. Evol. Microbiol.">
        <title>The Global Catalogue of Microorganisms (GCM) 10K type strain sequencing project: providing services to taxonomists for standard genome sequencing and annotation.</title>
        <authorList>
            <consortium name="The Broad Institute Genomics Platform"/>
            <consortium name="The Broad Institute Genome Sequencing Center for Infectious Disease"/>
            <person name="Wu L."/>
            <person name="Ma J."/>
        </authorList>
    </citation>
    <scope>NUCLEOTIDE SEQUENCE [LARGE SCALE GENOMIC DNA]</scope>
    <source>
        <strain evidence="2">TISTR 1571</strain>
    </source>
</reference>
<name>A0ABW5Q7Y9_9BACI</name>